<evidence type="ECO:0000256" key="2">
    <source>
        <dbReference type="RuleBase" id="RU003801"/>
    </source>
</evidence>
<dbReference type="OrthoDB" id="240216at2759"/>
<name>A0A8J5J663_HOMAM</name>
<keyword evidence="5" id="KW-1185">Reference proteome</keyword>
<feature type="active site" description="Proton acceptor" evidence="1">
    <location>
        <position position="385"/>
    </location>
</feature>
<evidence type="ECO:0000259" key="3">
    <source>
        <dbReference type="Pfam" id="PF00755"/>
    </source>
</evidence>
<keyword evidence="2" id="KW-0012">Acyltransferase</keyword>
<protein>
    <submittedName>
        <fullName evidence="4">Carnitine O-palmitoyltransferase 2-like</fullName>
    </submittedName>
</protein>
<dbReference type="AlphaFoldDB" id="A0A8J5J663"/>
<dbReference type="GO" id="GO:0004095">
    <property type="term" value="F:carnitine O-palmitoyltransferase activity"/>
    <property type="evidence" value="ECO:0007669"/>
    <property type="project" value="TreeGrafter"/>
</dbReference>
<evidence type="ECO:0000313" key="4">
    <source>
        <dbReference type="EMBL" id="KAG7153882.1"/>
    </source>
</evidence>
<dbReference type="Proteomes" id="UP000747542">
    <property type="component" value="Unassembled WGS sequence"/>
</dbReference>
<dbReference type="PANTHER" id="PTHR22589">
    <property type="entry name" value="CARNITINE O-ACYLTRANSFERASE"/>
    <property type="match status" value="1"/>
</dbReference>
<dbReference type="Pfam" id="PF00755">
    <property type="entry name" value="Carn_acyltransf"/>
    <property type="match status" value="1"/>
</dbReference>
<organism evidence="4 5">
    <name type="scientific">Homarus americanus</name>
    <name type="common">American lobster</name>
    <dbReference type="NCBI Taxonomy" id="6706"/>
    <lineage>
        <taxon>Eukaryota</taxon>
        <taxon>Metazoa</taxon>
        <taxon>Ecdysozoa</taxon>
        <taxon>Arthropoda</taxon>
        <taxon>Crustacea</taxon>
        <taxon>Multicrustacea</taxon>
        <taxon>Malacostraca</taxon>
        <taxon>Eumalacostraca</taxon>
        <taxon>Eucarida</taxon>
        <taxon>Decapoda</taxon>
        <taxon>Pleocyemata</taxon>
        <taxon>Astacidea</taxon>
        <taxon>Nephropoidea</taxon>
        <taxon>Nephropidae</taxon>
        <taxon>Homarus</taxon>
    </lineage>
</organism>
<proteinExistence type="inferred from homology"/>
<reference evidence="4" key="1">
    <citation type="journal article" date="2021" name="Sci. Adv.">
        <title>The American lobster genome reveals insights on longevity, neural, and immune adaptations.</title>
        <authorList>
            <person name="Polinski J.M."/>
            <person name="Zimin A.V."/>
            <person name="Clark K.F."/>
            <person name="Kohn A.B."/>
            <person name="Sadowski N."/>
            <person name="Timp W."/>
            <person name="Ptitsyn A."/>
            <person name="Khanna P."/>
            <person name="Romanova D.Y."/>
            <person name="Williams P."/>
            <person name="Greenwood S.J."/>
            <person name="Moroz L.L."/>
            <person name="Walt D.R."/>
            <person name="Bodnar A.G."/>
        </authorList>
    </citation>
    <scope>NUCLEOTIDE SEQUENCE</scope>
    <source>
        <strain evidence="4">GMGI-L3</strain>
    </source>
</reference>
<dbReference type="InterPro" id="IPR000542">
    <property type="entry name" value="Carn_acyl_trans"/>
</dbReference>
<dbReference type="EMBL" id="JAHLQT010046276">
    <property type="protein sequence ID" value="KAG7153882.1"/>
    <property type="molecule type" value="Genomic_DNA"/>
</dbReference>
<accession>A0A8J5J663</accession>
<dbReference type="GO" id="GO:0006635">
    <property type="term" value="P:fatty acid beta-oxidation"/>
    <property type="evidence" value="ECO:0007669"/>
    <property type="project" value="TreeGrafter"/>
</dbReference>
<evidence type="ECO:0000256" key="1">
    <source>
        <dbReference type="PIRSR" id="PIRSR600542-1"/>
    </source>
</evidence>
<dbReference type="GO" id="GO:0005739">
    <property type="term" value="C:mitochondrion"/>
    <property type="evidence" value="ECO:0007669"/>
    <property type="project" value="TreeGrafter"/>
</dbReference>
<gene>
    <name evidence="4" type="primary">Cpt2-L</name>
    <name evidence="4" type="ORF">Hamer_G017703</name>
</gene>
<comment type="caution">
    <text evidence="4">The sequence shown here is derived from an EMBL/GenBank/DDBJ whole genome shotgun (WGS) entry which is preliminary data.</text>
</comment>
<evidence type="ECO:0000313" key="5">
    <source>
        <dbReference type="Proteomes" id="UP000747542"/>
    </source>
</evidence>
<keyword evidence="2" id="KW-0808">Transferase</keyword>
<feature type="domain" description="Choline/carnitine acyltransferase" evidence="3">
    <location>
        <begin position="64"/>
        <end position="652"/>
    </location>
</feature>
<sequence length="667" mass="74527">MLGARSKLVGKPLMQTLRTTRVGVMQRGLHRATVYNSSVKDDDYQYIQRSKIPSMHFQKSLLRLPIPDLEKTCARYLRSQKVLSTSEEYSATESVVAQFKGGPGVDLHAQLKQIDKANKHTSYISGPWFDMYLSDRVPVVLNYNPFMTFHPEERPGYSHPVIRATNTLVSSLRFMRTLRENLLEPVVYHLNPAKSDNQRFRDIIRWIPSPVASYAAYAMKVFPLDMSQFGNLFNSTRIPEIGKDRLQCDPHARHMLFMKNGHFYVFDVLDRDGNILSPSHIHACVQYIAEDQTPPPRHSIAILSSENRDTWAACRQELIAAGNGAALEAIDSAAFNIVFDDVKVGLDPKKMYHTFLYGNGKNRWFDKCFSLIFTADGQGALNFEHSWGDGVAVMSYFNEVAKDLQEKPSVHLDSVPATIDASQFVRKLEFNLTPNLEAAVDKAVETYDTNTSALQVDVLESKIFGKNLCKKHNVSPDAMMQLGFQVAYYLQNGKTVATYESCSTAAFKHGRTETIRPATLETTEFTKAVSQSQPASNAGLKKLLMECSKVHGNLTKEAAMGQGFDRHLFGLRKLAEAKGGPLPDLFTDPAYSKINHIILSTSTLPSSTISFGGFAPVVRDGFGVGYQIQDDWLGIVLSSYPPHRDGAGFIECADKAYKIIYDVLSQA</sequence>
<dbReference type="PROSITE" id="PS00440">
    <property type="entry name" value="ACYLTRANSF_C_2"/>
    <property type="match status" value="1"/>
</dbReference>
<comment type="similarity">
    <text evidence="2">Belongs to the carnitine/choline acetyltransferase family.</text>
</comment>
<dbReference type="InterPro" id="IPR039551">
    <property type="entry name" value="Cho/carn_acyl_trans"/>
</dbReference>
<dbReference type="FunFam" id="1.10.275.20:FF:000001">
    <property type="entry name" value="carnitine O-palmitoyltransferase 2, mitochondrial"/>
    <property type="match status" value="1"/>
</dbReference>
<dbReference type="PANTHER" id="PTHR22589:SF16">
    <property type="entry name" value="CARNITINE O-PALMITOYLTRANSFERASE 2, MITOCHONDRIAL"/>
    <property type="match status" value="1"/>
</dbReference>